<proteinExistence type="predicted"/>
<keyword evidence="3" id="KW-1185">Reference proteome</keyword>
<organism evidence="2 3">
    <name type="scientific">Pristionchus mayeri</name>
    <dbReference type="NCBI Taxonomy" id="1317129"/>
    <lineage>
        <taxon>Eukaryota</taxon>
        <taxon>Metazoa</taxon>
        <taxon>Ecdysozoa</taxon>
        <taxon>Nematoda</taxon>
        <taxon>Chromadorea</taxon>
        <taxon>Rhabditida</taxon>
        <taxon>Rhabditina</taxon>
        <taxon>Diplogasteromorpha</taxon>
        <taxon>Diplogasteroidea</taxon>
        <taxon>Neodiplogasteridae</taxon>
        <taxon>Pristionchus</taxon>
    </lineage>
</organism>
<feature type="region of interest" description="Disordered" evidence="1">
    <location>
        <begin position="1"/>
        <end position="69"/>
    </location>
</feature>
<dbReference type="AlphaFoldDB" id="A0AAN5CQN3"/>
<evidence type="ECO:0000313" key="2">
    <source>
        <dbReference type="EMBL" id="GMR48667.1"/>
    </source>
</evidence>
<accession>A0AAN5CQN3</accession>
<reference evidence="3" key="1">
    <citation type="submission" date="2022-10" db="EMBL/GenBank/DDBJ databases">
        <title>Genome assembly of Pristionchus species.</title>
        <authorList>
            <person name="Yoshida K."/>
            <person name="Sommer R.J."/>
        </authorList>
    </citation>
    <scope>NUCLEOTIDE SEQUENCE [LARGE SCALE GENOMIC DNA]</scope>
    <source>
        <strain evidence="3">RS5460</strain>
    </source>
</reference>
<protein>
    <submittedName>
        <fullName evidence="2">Uncharacterized protein</fullName>
    </submittedName>
</protein>
<sequence length="165" mass="18575">MPSSSGNRREHRRREEQPQASRHRNRSRDSTLSEEVAVSPSKSVTGSSLPDRNTESYYSDVTSGRTSRSDFTLCVDEPSAICPSMRLNNENDSITKYKLRDGSFLEILEKANSAGKTVSLKLKSGEQIFVERSDKGHSLMMLDRKHRVVHAVGTDWKEPEGVYKA</sequence>
<feature type="compositionally biased region" description="Polar residues" evidence="1">
    <location>
        <begin position="40"/>
        <end position="69"/>
    </location>
</feature>
<comment type="caution">
    <text evidence="2">The sequence shown here is derived from an EMBL/GenBank/DDBJ whole genome shotgun (WGS) entry which is preliminary data.</text>
</comment>
<gene>
    <name evidence="2" type="ORF">PMAYCL1PPCAC_18862</name>
</gene>
<dbReference type="EMBL" id="BTRK01000004">
    <property type="protein sequence ID" value="GMR48667.1"/>
    <property type="molecule type" value="Genomic_DNA"/>
</dbReference>
<evidence type="ECO:0000313" key="3">
    <source>
        <dbReference type="Proteomes" id="UP001328107"/>
    </source>
</evidence>
<evidence type="ECO:0000256" key="1">
    <source>
        <dbReference type="SAM" id="MobiDB-lite"/>
    </source>
</evidence>
<dbReference type="Proteomes" id="UP001328107">
    <property type="component" value="Unassembled WGS sequence"/>
</dbReference>
<name>A0AAN5CQN3_9BILA</name>